<evidence type="ECO:0000256" key="3">
    <source>
        <dbReference type="ARBA" id="ARBA00022448"/>
    </source>
</evidence>
<feature type="transmembrane region" description="Helical" evidence="16">
    <location>
        <begin position="185"/>
        <end position="202"/>
    </location>
</feature>
<dbReference type="AlphaFoldDB" id="A0A9X4MGN0"/>
<keyword evidence="7" id="KW-0406">Ion transport</keyword>
<feature type="transmembrane region" description="Helical" evidence="16">
    <location>
        <begin position="84"/>
        <end position="102"/>
    </location>
</feature>
<evidence type="ECO:0000256" key="6">
    <source>
        <dbReference type="ARBA" id="ARBA00022692"/>
    </source>
</evidence>
<dbReference type="GO" id="GO:0015086">
    <property type="term" value="F:cadmium ion transmembrane transporter activity"/>
    <property type="evidence" value="ECO:0007669"/>
    <property type="project" value="TreeGrafter"/>
</dbReference>
<dbReference type="Proteomes" id="UP001154240">
    <property type="component" value="Unassembled WGS sequence"/>
</dbReference>
<evidence type="ECO:0000256" key="9">
    <source>
        <dbReference type="ARBA" id="ARBA00023136"/>
    </source>
</evidence>
<comment type="subcellular location">
    <subcellularLocation>
        <location evidence="1">Cell membrane</location>
        <topology evidence="1">Multi-pass membrane protein</topology>
    </subcellularLocation>
</comment>
<dbReference type="GO" id="GO:0006882">
    <property type="term" value="P:intracellular zinc ion homeostasis"/>
    <property type="evidence" value="ECO:0007669"/>
    <property type="project" value="TreeGrafter"/>
</dbReference>
<keyword evidence="5" id="KW-0410">Iron transport</keyword>
<dbReference type="Gene3D" id="3.30.70.1350">
    <property type="entry name" value="Cation efflux protein, cytoplasmic domain"/>
    <property type="match status" value="1"/>
</dbReference>
<dbReference type="InterPro" id="IPR050291">
    <property type="entry name" value="CDF_Transporter"/>
</dbReference>
<reference evidence="19" key="2">
    <citation type="submission" date="2022-10" db="EMBL/GenBank/DDBJ databases">
        <authorList>
            <person name="Aronson H.S."/>
        </authorList>
    </citation>
    <scope>NUCLEOTIDE SEQUENCE</scope>
    <source>
        <strain evidence="19">RS19-109</strain>
    </source>
</reference>
<dbReference type="InterPro" id="IPR002524">
    <property type="entry name" value="Cation_efflux"/>
</dbReference>
<evidence type="ECO:0000259" key="18">
    <source>
        <dbReference type="Pfam" id="PF16916"/>
    </source>
</evidence>
<proteinExistence type="inferred from homology"/>
<dbReference type="InterPro" id="IPR027470">
    <property type="entry name" value="Cation_efflux_CTD"/>
</dbReference>
<dbReference type="GO" id="GO:0015093">
    <property type="term" value="F:ferrous iron transmembrane transporter activity"/>
    <property type="evidence" value="ECO:0007669"/>
    <property type="project" value="TreeGrafter"/>
</dbReference>
<feature type="transmembrane region" description="Helical" evidence="16">
    <location>
        <begin position="162"/>
        <end position="179"/>
    </location>
</feature>
<feature type="domain" description="Cation efflux protein cytoplasmic" evidence="18">
    <location>
        <begin position="214"/>
        <end position="290"/>
    </location>
</feature>
<reference evidence="19" key="1">
    <citation type="journal article" date="2022" name="bioRxiv">
        <title>Thiovibrio frasassiensisgen. nov., sp. nov., an autotrophic, elemental sulfur disproportionating bacterium isolated from sulfidic karst sediment, and proposal of Thiovibrionaceae fam. nov.</title>
        <authorList>
            <person name="Aronson H."/>
            <person name="Thomas C."/>
            <person name="Bhattacharyya M."/>
            <person name="Eckstein S."/>
            <person name="Jensen S."/>
            <person name="Barco R."/>
            <person name="Macalady J."/>
            <person name="Amend J."/>
        </authorList>
    </citation>
    <scope>NUCLEOTIDE SEQUENCE</scope>
    <source>
        <strain evidence="19">RS19-109</strain>
    </source>
</reference>
<comment type="catalytic activity">
    <reaction evidence="12">
        <text>Cd(2+)(in) + H(+)(out) = Cd(2+)(out) + H(+)(in)</text>
        <dbReference type="Rhea" id="RHEA:28739"/>
        <dbReference type="ChEBI" id="CHEBI:15378"/>
        <dbReference type="ChEBI" id="CHEBI:48775"/>
    </reaction>
</comment>
<evidence type="ECO:0000259" key="17">
    <source>
        <dbReference type="Pfam" id="PF01545"/>
    </source>
</evidence>
<dbReference type="GO" id="GO:0005886">
    <property type="term" value="C:plasma membrane"/>
    <property type="evidence" value="ECO:0007669"/>
    <property type="project" value="UniProtKB-SubCell"/>
</dbReference>
<comment type="catalytic activity">
    <reaction evidence="10">
        <text>Fe(2+)(in) + H(+)(out) = Fe(2+)(out) + H(+)(in)</text>
        <dbReference type="Rhea" id="RHEA:29439"/>
        <dbReference type="ChEBI" id="CHEBI:15378"/>
        <dbReference type="ChEBI" id="CHEBI:29033"/>
    </reaction>
</comment>
<evidence type="ECO:0000256" key="12">
    <source>
        <dbReference type="ARBA" id="ARBA00050984"/>
    </source>
</evidence>
<evidence type="ECO:0000256" key="1">
    <source>
        <dbReference type="ARBA" id="ARBA00004651"/>
    </source>
</evidence>
<accession>A0A9X4MGN0</accession>
<feature type="transmembrane region" description="Helical" evidence="16">
    <location>
        <begin position="122"/>
        <end position="142"/>
    </location>
</feature>
<dbReference type="NCBIfam" id="TIGR01297">
    <property type="entry name" value="CDF"/>
    <property type="match status" value="1"/>
</dbReference>
<protein>
    <recommendedName>
        <fullName evidence="14">Cation-efflux pump FieF</fullName>
    </recommendedName>
</protein>
<evidence type="ECO:0000256" key="11">
    <source>
        <dbReference type="ARBA" id="ARBA00047695"/>
    </source>
</evidence>
<feature type="transmembrane region" description="Helical" evidence="16">
    <location>
        <begin position="12"/>
        <end position="37"/>
    </location>
</feature>
<dbReference type="InterPro" id="IPR027469">
    <property type="entry name" value="Cation_efflux_TMD_sf"/>
</dbReference>
<dbReference type="SUPFAM" id="SSF161111">
    <property type="entry name" value="Cation efflux protein transmembrane domain-like"/>
    <property type="match status" value="1"/>
</dbReference>
<gene>
    <name evidence="19" type="ORF">OLX77_06920</name>
</gene>
<dbReference type="InterPro" id="IPR036837">
    <property type="entry name" value="Cation_efflux_CTD_sf"/>
</dbReference>
<keyword evidence="8 16" id="KW-1133">Transmembrane helix</keyword>
<dbReference type="FunFam" id="3.30.70.1350:FF:000002">
    <property type="entry name" value="Ferrous-iron efflux pump FieF"/>
    <property type="match status" value="1"/>
</dbReference>
<evidence type="ECO:0000256" key="5">
    <source>
        <dbReference type="ARBA" id="ARBA00022496"/>
    </source>
</evidence>
<organism evidence="19 20">
    <name type="scientific">Thiovibrio frasassiensis</name>
    <dbReference type="NCBI Taxonomy" id="2984131"/>
    <lineage>
        <taxon>Bacteria</taxon>
        <taxon>Pseudomonadati</taxon>
        <taxon>Thermodesulfobacteriota</taxon>
        <taxon>Desulfobulbia</taxon>
        <taxon>Desulfobulbales</taxon>
        <taxon>Thiovibrionaceae</taxon>
        <taxon>Thiovibrio</taxon>
    </lineage>
</organism>
<keyword evidence="7" id="KW-0864">Zinc transport</keyword>
<evidence type="ECO:0000256" key="15">
    <source>
        <dbReference type="SAM" id="MobiDB-lite"/>
    </source>
</evidence>
<dbReference type="SUPFAM" id="SSF160240">
    <property type="entry name" value="Cation efflux protein cytoplasmic domain-like"/>
    <property type="match status" value="1"/>
</dbReference>
<dbReference type="PANTHER" id="PTHR43840">
    <property type="entry name" value="MITOCHONDRIAL METAL TRANSPORTER 1-RELATED"/>
    <property type="match status" value="1"/>
</dbReference>
<keyword evidence="5" id="KW-0408">Iron</keyword>
<dbReference type="PANTHER" id="PTHR43840:SF41">
    <property type="entry name" value="CATION-EFFLUX PUMP FIEF"/>
    <property type="match status" value="1"/>
</dbReference>
<evidence type="ECO:0000313" key="19">
    <source>
        <dbReference type="EMBL" id="MDG4475890.1"/>
    </source>
</evidence>
<evidence type="ECO:0000256" key="8">
    <source>
        <dbReference type="ARBA" id="ARBA00022989"/>
    </source>
</evidence>
<dbReference type="FunFam" id="1.20.1510.10:FF:000001">
    <property type="entry name" value="Ferrous-iron efflux pump FieF"/>
    <property type="match status" value="1"/>
</dbReference>
<keyword evidence="9 16" id="KW-0472">Membrane</keyword>
<name>A0A9X4MGN0_9BACT</name>
<keyword evidence="4" id="KW-1003">Cell membrane</keyword>
<dbReference type="Pfam" id="PF16916">
    <property type="entry name" value="ZT_dimer"/>
    <property type="match status" value="1"/>
</dbReference>
<evidence type="ECO:0000256" key="4">
    <source>
        <dbReference type="ARBA" id="ARBA00022475"/>
    </source>
</evidence>
<evidence type="ECO:0000256" key="13">
    <source>
        <dbReference type="ARBA" id="ARBA00062926"/>
    </source>
</evidence>
<evidence type="ECO:0000256" key="2">
    <source>
        <dbReference type="ARBA" id="ARBA00010212"/>
    </source>
</evidence>
<dbReference type="Gene3D" id="1.20.1510.10">
    <property type="entry name" value="Cation efflux protein transmembrane domain"/>
    <property type="match status" value="1"/>
</dbReference>
<evidence type="ECO:0000256" key="14">
    <source>
        <dbReference type="ARBA" id="ARBA00072262"/>
    </source>
</evidence>
<feature type="transmembrane region" description="Helical" evidence="16">
    <location>
        <begin position="43"/>
        <end position="63"/>
    </location>
</feature>
<comment type="similarity">
    <text evidence="2">Belongs to the cation diffusion facilitator (CDF) transporter (TC 2.A.4) family. FieF subfamily.</text>
</comment>
<dbReference type="RefSeq" id="WP_307632864.1">
    <property type="nucleotide sequence ID" value="NZ_JAPHEH010000001.1"/>
</dbReference>
<feature type="region of interest" description="Disordered" evidence="15">
    <location>
        <begin position="290"/>
        <end position="311"/>
    </location>
</feature>
<evidence type="ECO:0000256" key="10">
    <source>
        <dbReference type="ARBA" id="ARBA00035584"/>
    </source>
</evidence>
<keyword evidence="3" id="KW-0813">Transport</keyword>
<evidence type="ECO:0000256" key="16">
    <source>
        <dbReference type="SAM" id="Phobius"/>
    </source>
</evidence>
<dbReference type="GO" id="GO:0015341">
    <property type="term" value="F:zinc efflux antiporter activity"/>
    <property type="evidence" value="ECO:0007669"/>
    <property type="project" value="TreeGrafter"/>
</dbReference>
<comment type="subunit">
    <text evidence="13">Homodimer. The subunits are held together in a parallel orientation through zinc binding at the interface of the cytoplasmic domains.</text>
</comment>
<comment type="caution">
    <text evidence="19">The sequence shown here is derived from an EMBL/GenBank/DDBJ whole genome shotgun (WGS) entry which is preliminary data.</text>
</comment>
<dbReference type="EMBL" id="JAPHEH010000001">
    <property type="protein sequence ID" value="MDG4475890.1"/>
    <property type="molecule type" value="Genomic_DNA"/>
</dbReference>
<evidence type="ECO:0000313" key="20">
    <source>
        <dbReference type="Proteomes" id="UP001154240"/>
    </source>
</evidence>
<dbReference type="InterPro" id="IPR058533">
    <property type="entry name" value="Cation_efflux_TM"/>
</dbReference>
<dbReference type="Pfam" id="PF01545">
    <property type="entry name" value="Cation_efflux"/>
    <property type="match status" value="1"/>
</dbReference>
<sequence length="311" mass="33986">MKRTMPRDTDTLLKRATYASTATALVLIGVKLAAWFMTGSLSVMASLVDSLMDGAASLINLLAVRYSLKSPDEDHQFGHGKAEALAGLGQACFIAGSAIFLLMHGAERLKHPQPLQAINLGLWVMVFAIGATLILLAFQGYVIKRTNSSAIRADALHYKTDLLTNTATIVALFFAGSGYPLLDPLGALAIACYILYSAWQIGQEAMRILMDRELPEETRQRICDIALAHGTVLGIHDLRTRQSGQTMHIQLHLDLDQELPLSEAHRVAKEVENAILAAFPLADLIIHQDPRNPSRYQRSPQCLNLPETPPG</sequence>
<feature type="domain" description="Cation efflux protein transmembrane" evidence="17">
    <location>
        <begin position="19"/>
        <end position="210"/>
    </location>
</feature>
<comment type="catalytic activity">
    <reaction evidence="11">
        <text>Zn(2+)(in) + H(+)(out) = Zn(2+)(out) + H(+)(in)</text>
        <dbReference type="Rhea" id="RHEA:28839"/>
        <dbReference type="ChEBI" id="CHEBI:15378"/>
        <dbReference type="ChEBI" id="CHEBI:29105"/>
    </reaction>
</comment>
<evidence type="ECO:0000256" key="7">
    <source>
        <dbReference type="ARBA" id="ARBA00022906"/>
    </source>
</evidence>
<keyword evidence="6 16" id="KW-0812">Transmembrane</keyword>
<keyword evidence="7" id="KW-0862">Zinc</keyword>
<keyword evidence="20" id="KW-1185">Reference proteome</keyword>